<protein>
    <recommendedName>
        <fullName evidence="8">Glycine--tRNA ligase beta subunit</fullName>
        <ecNumber evidence="8">6.1.1.14</ecNumber>
    </recommendedName>
    <alternativeName>
        <fullName evidence="8">Glycyl-tRNA synthetase beta subunit</fullName>
        <shortName evidence="8">GlyRS</shortName>
    </alternativeName>
</protein>
<evidence type="ECO:0000256" key="2">
    <source>
        <dbReference type="ARBA" id="ARBA00022598"/>
    </source>
</evidence>
<dbReference type="HAMAP" id="MF_00255">
    <property type="entry name" value="Gly_tRNA_synth_beta"/>
    <property type="match status" value="1"/>
</dbReference>
<evidence type="ECO:0000256" key="4">
    <source>
        <dbReference type="ARBA" id="ARBA00022840"/>
    </source>
</evidence>
<sequence>MGLEEIPAHVVSPSAKQLTERVSSFLKEQRLSFESIETFSTPRRLAVKVSKLAEKQTDIEEEAKGPAKKIAQDAQGNWSKAAIGFSRGQKMAPEDIYFKELKGVEYAYVNKFIAGEKALVILSDVKEAIISMIFPTMMRWGNNDFKFVRPIKWIVAMLDEEIVPFNILDVKSGNETKGHRFLGKEFAIKNANDYPDVLLKEFVVANSQVRKDMIRQQIKDLAVKNNWQVVIDENLLEEVNNLVEYPTVFAGSFATKYLDIPDEVLITSMKDHQRFFYVKDAAGNLLPNFVSVRNGVNENLNTVIAGNEKVLTARLEDAEFFFQEDQKNSIADYVERLKKVMFHDKIGTTFEKMQRVQSLSGLLANFLGFTEEKREDLKRASEIYKFDLVTGMVGEFSELQGIMGERYALMMGEKPAVATAIREHYLPVSAEGELPVSDIGSLLALADKLDSIAAFFAAGMIPTGSNDPYALRRQAAGITRIIMNHNWPLSAVQLFAFVEENASKVPSLYQKIAPNNIKSEFTNFIIERIKKILEEQHYSFDIIETVVAVPSNGFAKMLEAAEVLKNHSTTADFKGTIEATIRVLRLAKKAKLPAGIKLNTELFENTAENVFSEKLSLIKDKVYESEEAVFEELSNMRPVINAYFDQTMVMVENEEIRNNRLYLLSQYALFSYQLGDLTKLNVK</sequence>
<keyword evidence="4 8" id="KW-0067">ATP-binding</keyword>
<dbReference type="AlphaFoldDB" id="A0A0R2CS81"/>
<gene>
    <name evidence="8" type="primary">glyS</name>
    <name evidence="9" type="ORF">FC80_GL001016</name>
</gene>
<comment type="caution">
    <text evidence="9">The sequence shown here is derived from an EMBL/GenBank/DDBJ whole genome shotgun (WGS) entry which is preliminary data.</text>
</comment>
<dbReference type="PROSITE" id="PS50861">
    <property type="entry name" value="AA_TRNA_LIGASE_II_GLYAB"/>
    <property type="match status" value="1"/>
</dbReference>
<dbReference type="NCBIfam" id="TIGR00211">
    <property type="entry name" value="glyS"/>
    <property type="match status" value="1"/>
</dbReference>
<evidence type="ECO:0000313" key="10">
    <source>
        <dbReference type="Proteomes" id="UP000051131"/>
    </source>
</evidence>
<dbReference type="EC" id="6.1.1.14" evidence="8"/>
<evidence type="ECO:0000256" key="8">
    <source>
        <dbReference type="HAMAP-Rule" id="MF_00255"/>
    </source>
</evidence>
<dbReference type="GO" id="GO:0006426">
    <property type="term" value="P:glycyl-tRNA aminoacylation"/>
    <property type="evidence" value="ECO:0007669"/>
    <property type="project" value="UniProtKB-UniRule"/>
</dbReference>
<dbReference type="InterPro" id="IPR015944">
    <property type="entry name" value="Gly-tRNA-synth_bsu"/>
</dbReference>
<comment type="catalytic activity">
    <reaction evidence="7 8">
        <text>tRNA(Gly) + glycine + ATP = glycyl-tRNA(Gly) + AMP + diphosphate</text>
        <dbReference type="Rhea" id="RHEA:16013"/>
        <dbReference type="Rhea" id="RHEA-COMP:9664"/>
        <dbReference type="Rhea" id="RHEA-COMP:9683"/>
        <dbReference type="ChEBI" id="CHEBI:30616"/>
        <dbReference type="ChEBI" id="CHEBI:33019"/>
        <dbReference type="ChEBI" id="CHEBI:57305"/>
        <dbReference type="ChEBI" id="CHEBI:78442"/>
        <dbReference type="ChEBI" id="CHEBI:78522"/>
        <dbReference type="ChEBI" id="CHEBI:456215"/>
        <dbReference type="EC" id="6.1.1.14"/>
    </reaction>
</comment>
<keyword evidence="6 8" id="KW-0030">Aminoacyl-tRNA synthetase</keyword>
<dbReference type="PANTHER" id="PTHR30075">
    <property type="entry name" value="GLYCYL-TRNA SYNTHETASE"/>
    <property type="match status" value="1"/>
</dbReference>
<evidence type="ECO:0000256" key="7">
    <source>
        <dbReference type="ARBA" id="ARBA00047937"/>
    </source>
</evidence>
<dbReference type="SUPFAM" id="SSF109604">
    <property type="entry name" value="HD-domain/PDEase-like"/>
    <property type="match status" value="1"/>
</dbReference>
<keyword evidence="3 8" id="KW-0547">Nucleotide-binding</keyword>
<dbReference type="PATRIC" id="fig|1423729.3.peg.1030"/>
<evidence type="ECO:0000256" key="1">
    <source>
        <dbReference type="ARBA" id="ARBA00008226"/>
    </source>
</evidence>
<evidence type="ECO:0000256" key="6">
    <source>
        <dbReference type="ARBA" id="ARBA00023146"/>
    </source>
</evidence>
<evidence type="ECO:0000256" key="5">
    <source>
        <dbReference type="ARBA" id="ARBA00022917"/>
    </source>
</evidence>
<keyword evidence="8" id="KW-0963">Cytoplasm</keyword>
<organism evidence="9 10">
    <name type="scientific">Liquorilactobacillus cacaonum DSM 21116</name>
    <dbReference type="NCBI Taxonomy" id="1423729"/>
    <lineage>
        <taxon>Bacteria</taxon>
        <taxon>Bacillati</taxon>
        <taxon>Bacillota</taxon>
        <taxon>Bacilli</taxon>
        <taxon>Lactobacillales</taxon>
        <taxon>Lactobacillaceae</taxon>
        <taxon>Liquorilactobacillus</taxon>
    </lineage>
</organism>
<proteinExistence type="inferred from homology"/>
<keyword evidence="10" id="KW-1185">Reference proteome</keyword>
<name>A0A0R2CS81_9LACO</name>
<evidence type="ECO:0000256" key="3">
    <source>
        <dbReference type="ARBA" id="ARBA00022741"/>
    </source>
</evidence>
<accession>A0A0R2CS81</accession>
<keyword evidence="2 8" id="KW-0436">Ligase</keyword>
<comment type="subunit">
    <text evidence="8">Tetramer of two alpha and two beta subunits.</text>
</comment>
<dbReference type="Pfam" id="PF02092">
    <property type="entry name" value="tRNA_synt_2f"/>
    <property type="match status" value="1"/>
</dbReference>
<dbReference type="GO" id="GO:0004820">
    <property type="term" value="F:glycine-tRNA ligase activity"/>
    <property type="evidence" value="ECO:0007669"/>
    <property type="project" value="UniProtKB-UniRule"/>
</dbReference>
<dbReference type="GO" id="GO:0005829">
    <property type="term" value="C:cytosol"/>
    <property type="evidence" value="ECO:0007669"/>
    <property type="project" value="TreeGrafter"/>
</dbReference>
<comment type="subcellular location">
    <subcellularLocation>
        <location evidence="8">Cytoplasm</location>
    </subcellularLocation>
</comment>
<dbReference type="InterPro" id="IPR006194">
    <property type="entry name" value="Gly-tRNA-synth_heterodimer"/>
</dbReference>
<reference evidence="9 10" key="1">
    <citation type="journal article" date="2015" name="Genome Announc.">
        <title>Expanding the biotechnology potential of lactobacilli through comparative genomics of 213 strains and associated genera.</title>
        <authorList>
            <person name="Sun Z."/>
            <person name="Harris H.M."/>
            <person name="McCann A."/>
            <person name="Guo C."/>
            <person name="Argimon S."/>
            <person name="Zhang W."/>
            <person name="Yang X."/>
            <person name="Jeffery I.B."/>
            <person name="Cooney J.C."/>
            <person name="Kagawa T.F."/>
            <person name="Liu W."/>
            <person name="Song Y."/>
            <person name="Salvetti E."/>
            <person name="Wrobel A."/>
            <person name="Rasinkangas P."/>
            <person name="Parkhill J."/>
            <person name="Rea M.C."/>
            <person name="O'Sullivan O."/>
            <person name="Ritari J."/>
            <person name="Douillard F.P."/>
            <person name="Paul Ross R."/>
            <person name="Yang R."/>
            <person name="Briner A.E."/>
            <person name="Felis G.E."/>
            <person name="de Vos W.M."/>
            <person name="Barrangou R."/>
            <person name="Klaenhammer T.R."/>
            <person name="Caufield P.W."/>
            <person name="Cui Y."/>
            <person name="Zhang H."/>
            <person name="O'Toole P.W."/>
        </authorList>
    </citation>
    <scope>NUCLEOTIDE SEQUENCE [LARGE SCALE GENOMIC DNA]</scope>
    <source>
        <strain evidence="9 10">DSM 21116</strain>
    </source>
</reference>
<keyword evidence="5 8" id="KW-0648">Protein biosynthesis</keyword>
<evidence type="ECO:0000313" key="9">
    <source>
        <dbReference type="EMBL" id="KRM91020.1"/>
    </source>
</evidence>
<dbReference type="EMBL" id="AYZE01000014">
    <property type="protein sequence ID" value="KRM91020.1"/>
    <property type="molecule type" value="Genomic_DNA"/>
</dbReference>
<comment type="similarity">
    <text evidence="1 8">Belongs to the class-II aminoacyl-tRNA synthetase family.</text>
</comment>
<dbReference type="PRINTS" id="PR01045">
    <property type="entry name" value="TRNASYNTHGB"/>
</dbReference>
<dbReference type="GO" id="GO:0005524">
    <property type="term" value="F:ATP binding"/>
    <property type="evidence" value="ECO:0007669"/>
    <property type="project" value="UniProtKB-UniRule"/>
</dbReference>
<dbReference type="STRING" id="1423729.FC80_GL001016"/>
<dbReference type="PANTHER" id="PTHR30075:SF2">
    <property type="entry name" value="GLYCINE--TRNA LIGASE, CHLOROPLASTIC_MITOCHONDRIAL 2"/>
    <property type="match status" value="1"/>
</dbReference>
<dbReference type="Proteomes" id="UP000051131">
    <property type="component" value="Unassembled WGS sequence"/>
</dbReference>